<name>A0A077ZQM7_TRITR</name>
<organism evidence="1 2">
    <name type="scientific">Trichuris trichiura</name>
    <name type="common">Whipworm</name>
    <name type="synonym">Trichocephalus trichiurus</name>
    <dbReference type="NCBI Taxonomy" id="36087"/>
    <lineage>
        <taxon>Eukaryota</taxon>
        <taxon>Metazoa</taxon>
        <taxon>Ecdysozoa</taxon>
        <taxon>Nematoda</taxon>
        <taxon>Enoplea</taxon>
        <taxon>Dorylaimia</taxon>
        <taxon>Trichinellida</taxon>
        <taxon>Trichuridae</taxon>
        <taxon>Trichuris</taxon>
    </lineage>
</organism>
<sequence length="207" mass="23257">MKRQGERCIGTIMCGQLIAAALQEALFPKMQESHPVQFLQEQGLIFHENCICWKPISLSLLLTKQTAHSKLSIGAEIKQPADRSVRELPFSVRDYIFRDQSSLVLFLNEHAHVFVKTGSHCYSMLNERTASLLVHLNNSVWRSGNSVPITSLVSVASEIDSNFNGTAQLEAFLARYTRLFKIESGIVTVGRSIDDFQRACELMDRLG</sequence>
<evidence type="ECO:0000313" key="1">
    <source>
        <dbReference type="EMBL" id="CDW61075.1"/>
    </source>
</evidence>
<evidence type="ECO:0000313" key="2">
    <source>
        <dbReference type="Proteomes" id="UP000030665"/>
    </source>
</evidence>
<proteinExistence type="predicted"/>
<reference evidence="1" key="2">
    <citation type="submission" date="2014-03" db="EMBL/GenBank/DDBJ databases">
        <title>The whipworm genome and dual-species transcriptomics of an intimate host-pathogen interaction.</title>
        <authorList>
            <person name="Foth B.J."/>
            <person name="Tsai I.J."/>
            <person name="Reid A.J."/>
            <person name="Bancroft A.J."/>
            <person name="Nichol S."/>
            <person name="Tracey A."/>
            <person name="Holroyd N."/>
            <person name="Cotton J.A."/>
            <person name="Stanley E.J."/>
            <person name="Zarowiecki M."/>
            <person name="Liu J.Z."/>
            <person name="Huckvale T."/>
            <person name="Cooper P.J."/>
            <person name="Grencis R.K."/>
            <person name="Berriman M."/>
        </authorList>
    </citation>
    <scope>NUCLEOTIDE SEQUENCE [LARGE SCALE GENOMIC DNA]</scope>
</reference>
<accession>A0A077ZQM7</accession>
<protein>
    <submittedName>
        <fullName evidence="1">Uncharacterized protein</fullName>
    </submittedName>
</protein>
<gene>
    <name evidence="1" type="ORF">TTRE_0000949801</name>
</gene>
<keyword evidence="2" id="KW-1185">Reference proteome</keyword>
<dbReference type="EMBL" id="HG807807">
    <property type="protein sequence ID" value="CDW61075.1"/>
    <property type="molecule type" value="Genomic_DNA"/>
</dbReference>
<reference evidence="1" key="1">
    <citation type="submission" date="2014-01" db="EMBL/GenBank/DDBJ databases">
        <authorList>
            <person name="Aslett M."/>
        </authorList>
    </citation>
    <scope>NUCLEOTIDE SEQUENCE</scope>
</reference>
<dbReference type="AlphaFoldDB" id="A0A077ZQM7"/>
<dbReference type="Proteomes" id="UP000030665">
    <property type="component" value="Unassembled WGS sequence"/>
</dbReference>